<proteinExistence type="predicted"/>
<protein>
    <submittedName>
        <fullName evidence="2">Uncharacterized protein</fullName>
    </submittedName>
</protein>
<dbReference type="AlphaFoldDB" id="A0A2T9XXS1"/>
<evidence type="ECO:0000313" key="3">
    <source>
        <dbReference type="Proteomes" id="UP000245699"/>
    </source>
</evidence>
<dbReference type="Proteomes" id="UP000245699">
    <property type="component" value="Unassembled WGS sequence"/>
</dbReference>
<dbReference type="EMBL" id="MBFT01001214">
    <property type="protein sequence ID" value="PVU84878.1"/>
    <property type="molecule type" value="Genomic_DNA"/>
</dbReference>
<keyword evidence="3" id="KW-1185">Reference proteome</keyword>
<reference evidence="2 3" key="1">
    <citation type="journal article" date="2018" name="MBio">
        <title>Comparative Genomics Reveals the Core Gene Toolbox for the Fungus-Insect Symbiosis.</title>
        <authorList>
            <person name="Wang Y."/>
            <person name="Stata M."/>
            <person name="Wang W."/>
            <person name="Stajich J.E."/>
            <person name="White M.M."/>
            <person name="Moncalvo J.M."/>
        </authorList>
    </citation>
    <scope>NUCLEOTIDE SEQUENCE [LARGE SCALE GENOMIC DNA]</scope>
    <source>
        <strain evidence="2 3">AUS-77-4</strain>
    </source>
</reference>
<feature type="compositionally biased region" description="Basic and acidic residues" evidence="1">
    <location>
        <begin position="1"/>
        <end position="16"/>
    </location>
</feature>
<name>A0A2T9XXS1_9FUNG</name>
<evidence type="ECO:0000256" key="1">
    <source>
        <dbReference type="SAM" id="MobiDB-lite"/>
    </source>
</evidence>
<sequence length="375" mass="43051">MSNKKKEAESSSKEQVDLNPQDIPQKNTTAPKIFPGSLGAPVFDGKGLPEFLIYYDIITADISTYDKTILLPYYCTQEIRSKVIKSTAYTDKNWVAFKNLLEDYFSDEDNLSQAEKDLTDIVKKGTNLKEIKTFLHQFEFLLKKLSRFQVLTDREKKELLIKSIETSEIEKIRTLLYSEDGSIHSYDEISKRLKTFASMEKSLSNIIGNRDDVLKVKVSNQSEDNISQLTKIMENLCLKLDSIVENKSISASTTPRTDNSKRIIRCIYCDGDHRKFECDFYLKDLETGLIKNNKGVKMPTNWGKGGIKALINSPKVNSRHIKIMDLSDDENFLEWDTCEDNMEITKSKFVKLVNSFASKRVRENKPNNLEPKCNN</sequence>
<comment type="caution">
    <text evidence="2">The sequence shown here is derived from an EMBL/GenBank/DDBJ whole genome shotgun (WGS) entry which is preliminary data.</text>
</comment>
<accession>A0A2T9XXS1</accession>
<organism evidence="2 3">
    <name type="scientific">Furculomyces boomerangus</name>
    <dbReference type="NCBI Taxonomy" id="61424"/>
    <lineage>
        <taxon>Eukaryota</taxon>
        <taxon>Fungi</taxon>
        <taxon>Fungi incertae sedis</taxon>
        <taxon>Zoopagomycota</taxon>
        <taxon>Kickxellomycotina</taxon>
        <taxon>Harpellomycetes</taxon>
        <taxon>Harpellales</taxon>
        <taxon>Harpellaceae</taxon>
        <taxon>Furculomyces</taxon>
    </lineage>
</organism>
<feature type="region of interest" description="Disordered" evidence="1">
    <location>
        <begin position="1"/>
        <end position="31"/>
    </location>
</feature>
<gene>
    <name evidence="2" type="ORF">BB559_007321</name>
</gene>
<evidence type="ECO:0000313" key="2">
    <source>
        <dbReference type="EMBL" id="PVU84878.1"/>
    </source>
</evidence>
<dbReference type="STRING" id="61424.A0A2T9XXS1"/>
<dbReference type="OrthoDB" id="5430668at2759"/>